<evidence type="ECO:0000313" key="4">
    <source>
        <dbReference type="Proteomes" id="UP000016923"/>
    </source>
</evidence>
<feature type="compositionally biased region" description="Basic and acidic residues" evidence="1">
    <location>
        <begin position="831"/>
        <end position="859"/>
    </location>
</feature>
<feature type="domain" description="C2" evidence="2">
    <location>
        <begin position="62"/>
        <end position="180"/>
    </location>
</feature>
<feature type="compositionally biased region" description="Polar residues" evidence="1">
    <location>
        <begin position="889"/>
        <end position="916"/>
    </location>
</feature>
<organism evidence="3 4">
    <name type="scientific">Ophiostoma piceae (strain UAMH 11346)</name>
    <name type="common">Sap stain fungus</name>
    <dbReference type="NCBI Taxonomy" id="1262450"/>
    <lineage>
        <taxon>Eukaryota</taxon>
        <taxon>Fungi</taxon>
        <taxon>Dikarya</taxon>
        <taxon>Ascomycota</taxon>
        <taxon>Pezizomycotina</taxon>
        <taxon>Sordariomycetes</taxon>
        <taxon>Sordariomycetidae</taxon>
        <taxon>Ophiostomatales</taxon>
        <taxon>Ophiostomataceae</taxon>
        <taxon>Ophiostoma</taxon>
    </lineage>
</organism>
<feature type="region of interest" description="Disordered" evidence="1">
    <location>
        <begin position="200"/>
        <end position="960"/>
    </location>
</feature>
<dbReference type="CDD" id="cd08681">
    <property type="entry name" value="C2_fungal_Inn1p-like"/>
    <property type="match status" value="1"/>
</dbReference>
<feature type="compositionally biased region" description="Low complexity" evidence="1">
    <location>
        <begin position="583"/>
        <end position="600"/>
    </location>
</feature>
<proteinExistence type="predicted"/>
<dbReference type="InterPro" id="IPR035892">
    <property type="entry name" value="C2_domain_sf"/>
</dbReference>
<feature type="compositionally biased region" description="Polar residues" evidence="1">
    <location>
        <begin position="507"/>
        <end position="519"/>
    </location>
</feature>
<dbReference type="AlphaFoldDB" id="S3CCN2"/>
<feature type="compositionally biased region" description="Polar residues" evidence="1">
    <location>
        <begin position="258"/>
        <end position="267"/>
    </location>
</feature>
<reference evidence="3 4" key="1">
    <citation type="journal article" date="2013" name="BMC Genomics">
        <title>The genome and transcriptome of the pine saprophyte Ophiostoma piceae, and a comparison with the bark beetle-associated pine pathogen Grosmannia clavigera.</title>
        <authorList>
            <person name="Haridas S."/>
            <person name="Wang Y."/>
            <person name="Lim L."/>
            <person name="Massoumi Alamouti S."/>
            <person name="Jackman S."/>
            <person name="Docking R."/>
            <person name="Robertson G."/>
            <person name="Birol I."/>
            <person name="Bohlmann J."/>
            <person name="Breuil C."/>
        </authorList>
    </citation>
    <scope>NUCLEOTIDE SEQUENCE [LARGE SCALE GENOMIC DNA]</scope>
    <source>
        <strain evidence="3 4">UAMH 11346</strain>
    </source>
</reference>
<dbReference type="Pfam" id="PF00168">
    <property type="entry name" value="C2"/>
    <property type="match status" value="1"/>
</dbReference>
<dbReference type="EMBL" id="KE148147">
    <property type="protein sequence ID" value="EPE09736.1"/>
    <property type="molecule type" value="Genomic_DNA"/>
</dbReference>
<dbReference type="OMA" id="RIEMTYY"/>
<dbReference type="PROSITE" id="PS50004">
    <property type="entry name" value="C2"/>
    <property type="match status" value="1"/>
</dbReference>
<gene>
    <name evidence="3" type="ORF">F503_07512</name>
</gene>
<dbReference type="InterPro" id="IPR052981">
    <property type="entry name" value="Ingression_C2_domain"/>
</dbReference>
<feature type="compositionally biased region" description="Basic and acidic residues" evidence="1">
    <location>
        <begin position="689"/>
        <end position="701"/>
    </location>
</feature>
<evidence type="ECO:0000256" key="1">
    <source>
        <dbReference type="SAM" id="MobiDB-lite"/>
    </source>
</evidence>
<dbReference type="PANTHER" id="PTHR47052">
    <property type="entry name" value="CONSERVED SERINE PROLINE-RICH PROTEIN (AFU_ORTHOLOGUE AFUA_2G01790)"/>
    <property type="match status" value="1"/>
</dbReference>
<feature type="compositionally biased region" description="Low complexity" evidence="1">
    <location>
        <begin position="276"/>
        <end position="303"/>
    </location>
</feature>
<feature type="compositionally biased region" description="Polar residues" evidence="1">
    <location>
        <begin position="531"/>
        <end position="540"/>
    </location>
</feature>
<feature type="compositionally biased region" description="Low complexity" evidence="1">
    <location>
        <begin position="549"/>
        <end position="559"/>
    </location>
</feature>
<protein>
    <submittedName>
        <fullName evidence="3">C2 domain containing protein</fullName>
    </submittedName>
</protein>
<feature type="compositionally biased region" description="Basic and acidic residues" evidence="1">
    <location>
        <begin position="357"/>
        <end position="367"/>
    </location>
</feature>
<feature type="compositionally biased region" description="Basic and acidic residues" evidence="1">
    <location>
        <begin position="454"/>
        <end position="465"/>
    </location>
</feature>
<dbReference type="eggNOG" id="ENOG502RDJ2">
    <property type="taxonomic scope" value="Eukaryota"/>
</dbReference>
<dbReference type="InterPro" id="IPR000008">
    <property type="entry name" value="C2_dom"/>
</dbReference>
<dbReference type="Proteomes" id="UP000016923">
    <property type="component" value="Unassembled WGS sequence"/>
</dbReference>
<dbReference type="VEuPathDB" id="FungiDB:F503_07512"/>
<feature type="compositionally biased region" description="Low complexity" evidence="1">
    <location>
        <begin position="368"/>
        <end position="383"/>
    </location>
</feature>
<dbReference type="InterPro" id="IPR037791">
    <property type="entry name" value="C2_fungal_Inn1"/>
</dbReference>
<feature type="compositionally biased region" description="Basic residues" evidence="1">
    <location>
        <begin position="338"/>
        <end position="349"/>
    </location>
</feature>
<dbReference type="PANTHER" id="PTHR47052:SF3">
    <property type="entry name" value="INGRESSION PROTEIN 1"/>
    <property type="match status" value="1"/>
</dbReference>
<dbReference type="SUPFAM" id="SSF49562">
    <property type="entry name" value="C2 domain (Calcium/lipid-binding domain, CaLB)"/>
    <property type="match status" value="1"/>
</dbReference>
<accession>S3CCN2</accession>
<feature type="region of interest" description="Disordered" evidence="1">
    <location>
        <begin position="1045"/>
        <end position="1083"/>
    </location>
</feature>
<feature type="compositionally biased region" description="Polar residues" evidence="1">
    <location>
        <begin position="441"/>
        <end position="452"/>
    </location>
</feature>
<evidence type="ECO:0000313" key="3">
    <source>
        <dbReference type="EMBL" id="EPE09736.1"/>
    </source>
</evidence>
<dbReference type="STRING" id="1262450.S3CCN2"/>
<dbReference type="OrthoDB" id="270970at2759"/>
<dbReference type="HOGENOM" id="CLU_008050_0_0_1"/>
<dbReference type="Gene3D" id="2.60.40.150">
    <property type="entry name" value="C2 domain"/>
    <property type="match status" value="1"/>
</dbReference>
<sequence length="1112" mass="121054">MSTKPSVTAPYAHLVYRRRLDTIASVRQQSPRPQAYDIASLGKTDIAALMTSKGKVNPLNGVHTSGIFSDLSVDGPIIGTLVLVVDRAKNLPNRKTIGKQDPYCAARLGKEAKKTNTDIRGGQTPRWDQELRFKVHDSPDYYQLKVSVFSDDKKTELIGETWIDLRDIIIGGGGQSDKWHTLNYRGKYAGETRIEITYYDSRPKPEKPAPPPTALSASSTAAPSAAGSMRGRLGGDVGAHQQYQHPDHVQTPPHVQPNPLSTYTPNQSPIPPVNYSTPPQQIMYQQQPLQQQQQQLSHQQSGSPAPPARYQNYPDHDAFISGPDHVYDKPSPAAHQQQQHHRHQSHHSHSQSQYGGRDFDTEVHEHQPQLYDQQQQMQQIQQQDPRDFGALNNSPARITSSSMAPTYQDHGFAPPVDERPPPPPAHRSRNNSNSAAGNESMFRSSVDASMQATMRREVLRNEAHRQSISSAYPGRPTYRPLDLNTAPSTVAAPEVPYQPSPPRHQPYENSYEGQYNSGNFDDPNASPGALVQTSFRRSSTQPLPPPQPQQQQQVYQEQPSHGNMPQGYNKAPSPAPLNITHRSSFSASPAPTYTSTTPTYHQQGEPGGYARRSPSPIPPREYTRTTPSPQPGPPRSASFSSYDARDDPYQSNPSVPDNSRYAENPEAYMLPPVPASLIPGADPSLTLELRSRIYQDERQSEQRYTLPPQSVMETPPRGRQMSEDARSAYDYDGTSQAYTPQRSQLPQSYNTPPPQPRYERSPGPYSSEVPSPAVAVRQRGASPNPQHTIKRKSVSPAPASIQADSERRMSGIPFGPDSYDSLNPALVAAKSDSRPDYDAERGKIIAHDGKEIDPSDHLPMDTWAPEPEPKPPSATPTSGRKQLRIAGRPQSSMGSTGVTFSSSDDPGTTYTPTGRNRLQKKANRQSVAAIPVSSGFMPSGSPQTSAPLAPLTHSRQQQDNFTPPRALVRASTYDYSSENNAPSLYGSSPGRTNFGGGAPPIPAKVPVGAGGGGNGVGHSPYGGASHTGSYRNSVSSFGNSGTVSYRNGGGGDRSPVMTGALQHSGHASRALPWNDGAASAGVNGSSTELALLEEMSRIDIGSGRSRRHQGQY</sequence>
<feature type="compositionally biased region" description="Polar residues" evidence="1">
    <location>
        <begin position="391"/>
        <end position="405"/>
    </location>
</feature>
<name>S3CCN2_OPHP1</name>
<evidence type="ECO:0000259" key="2">
    <source>
        <dbReference type="PROSITE" id="PS50004"/>
    </source>
</evidence>
<feature type="compositionally biased region" description="Polar residues" evidence="1">
    <location>
        <begin position="733"/>
        <end position="750"/>
    </location>
</feature>
<feature type="compositionally biased region" description="Low complexity" evidence="1">
    <location>
        <begin position="214"/>
        <end position="228"/>
    </location>
</feature>
<dbReference type="SMART" id="SM00239">
    <property type="entry name" value="C2"/>
    <property type="match status" value="1"/>
</dbReference>
<feature type="compositionally biased region" description="Basic and acidic residues" evidence="1">
    <location>
        <begin position="720"/>
        <end position="729"/>
    </location>
</feature>
<keyword evidence="4" id="KW-1185">Reference proteome</keyword>